<dbReference type="STRING" id="443156.SAMN04489867_0806"/>
<evidence type="ECO:0000313" key="4">
    <source>
        <dbReference type="Proteomes" id="UP000199077"/>
    </source>
</evidence>
<dbReference type="OrthoDB" id="7595324at2"/>
<evidence type="ECO:0000256" key="1">
    <source>
        <dbReference type="ARBA" id="ARBA00004328"/>
    </source>
</evidence>
<keyword evidence="4" id="KW-1185">Reference proteome</keyword>
<organism evidence="3 4">
    <name type="scientific">Pedococcus dokdonensis</name>
    <dbReference type="NCBI Taxonomy" id="443156"/>
    <lineage>
        <taxon>Bacteria</taxon>
        <taxon>Bacillati</taxon>
        <taxon>Actinomycetota</taxon>
        <taxon>Actinomycetes</taxon>
        <taxon>Micrococcales</taxon>
        <taxon>Intrasporangiaceae</taxon>
        <taxon>Pedococcus</taxon>
    </lineage>
</organism>
<dbReference type="RefSeq" id="WP_157692885.1">
    <property type="nucleotide sequence ID" value="NZ_LT629711.1"/>
</dbReference>
<reference evidence="4" key="1">
    <citation type="submission" date="2016-10" db="EMBL/GenBank/DDBJ databases">
        <authorList>
            <person name="Varghese N."/>
            <person name="Submissions S."/>
        </authorList>
    </citation>
    <scope>NUCLEOTIDE SEQUENCE [LARGE SCALE GENOMIC DNA]</scope>
    <source>
        <strain evidence="4">DSM 22329</strain>
    </source>
</reference>
<name>A0A1H0N3V1_9MICO</name>
<accession>A0A1H0N3V1</accession>
<dbReference type="NCBIfam" id="TIGR01554">
    <property type="entry name" value="major_cap_HK97"/>
    <property type="match status" value="1"/>
</dbReference>
<comment type="subcellular location">
    <subcellularLocation>
        <location evidence="1">Virion</location>
    </subcellularLocation>
</comment>
<sequence>MPISTTSFSGNAFPTEVFAPILNRGLSGARFFDSLTRRDISGNSATFPTVDPTGFDWVAELGVIPEVTPGDSSSVVAPAKMAGNILLSNESLADNTFDLAAGIGDAIKGSMGPAVDAGCLYGGASPEEPDGVYDALANVTGVTLRAAVITAAAEIMGSGGDPNTVFVTPAMWAEEMARETASGPVNTGADLTIAGLRAVVVPSLAAGNGIVADTTRCYGVVRQDFRAELNAQSDQAWSRDGAQLRVIARLAAVVPAPVSAARSLTVNAA</sequence>
<dbReference type="InterPro" id="IPR024455">
    <property type="entry name" value="Phage_capsid"/>
</dbReference>
<dbReference type="Gene3D" id="3.30.2400.10">
    <property type="entry name" value="Major capsid protein gp5"/>
    <property type="match status" value="1"/>
</dbReference>
<dbReference type="SUPFAM" id="SSF56563">
    <property type="entry name" value="Major capsid protein gp5"/>
    <property type="match status" value="1"/>
</dbReference>
<dbReference type="AlphaFoldDB" id="A0A1H0N3V1"/>
<dbReference type="EMBL" id="LT629711">
    <property type="protein sequence ID" value="SDO87050.1"/>
    <property type="molecule type" value="Genomic_DNA"/>
</dbReference>
<feature type="domain" description="Phage capsid-like C-terminal" evidence="2">
    <location>
        <begin position="28"/>
        <end position="254"/>
    </location>
</feature>
<dbReference type="Gene3D" id="3.30.2320.10">
    <property type="entry name" value="hypothetical protein PF0899 domain"/>
    <property type="match status" value="1"/>
</dbReference>
<dbReference type="Pfam" id="PF05065">
    <property type="entry name" value="Phage_capsid"/>
    <property type="match status" value="1"/>
</dbReference>
<gene>
    <name evidence="3" type="ORF">SAMN04489867_0806</name>
</gene>
<evidence type="ECO:0000259" key="2">
    <source>
        <dbReference type="Pfam" id="PF05065"/>
    </source>
</evidence>
<evidence type="ECO:0000313" key="3">
    <source>
        <dbReference type="EMBL" id="SDO87050.1"/>
    </source>
</evidence>
<dbReference type="Proteomes" id="UP000199077">
    <property type="component" value="Chromosome I"/>
</dbReference>
<protein>
    <submittedName>
        <fullName evidence="3">Phage major capsid protein, HK97 family</fullName>
    </submittedName>
</protein>
<proteinExistence type="predicted"/>
<dbReference type="InterPro" id="IPR054612">
    <property type="entry name" value="Phage_capsid-like_C"/>
</dbReference>